<proteinExistence type="predicted"/>
<dbReference type="AlphaFoldDB" id="A0A1I7WCH5"/>
<organism evidence="1 2">
    <name type="scientific">Heterorhabditis bacteriophora</name>
    <name type="common">Entomopathogenic nematode worm</name>
    <dbReference type="NCBI Taxonomy" id="37862"/>
    <lineage>
        <taxon>Eukaryota</taxon>
        <taxon>Metazoa</taxon>
        <taxon>Ecdysozoa</taxon>
        <taxon>Nematoda</taxon>
        <taxon>Chromadorea</taxon>
        <taxon>Rhabditida</taxon>
        <taxon>Rhabditina</taxon>
        <taxon>Rhabditomorpha</taxon>
        <taxon>Strongyloidea</taxon>
        <taxon>Heterorhabditidae</taxon>
        <taxon>Heterorhabditis</taxon>
    </lineage>
</organism>
<keyword evidence="1" id="KW-1185">Reference proteome</keyword>
<evidence type="ECO:0000313" key="2">
    <source>
        <dbReference type="WBParaSite" id="Hba_02381"/>
    </source>
</evidence>
<dbReference type="Proteomes" id="UP000095283">
    <property type="component" value="Unplaced"/>
</dbReference>
<sequence>MNSSRDRSVWISTTGVLVVRLFKHITNSQCKFNFIKN</sequence>
<protein>
    <submittedName>
        <fullName evidence="2">Uncharacterized protein</fullName>
    </submittedName>
</protein>
<accession>A0A1I7WCH5</accession>
<name>A0A1I7WCH5_HETBA</name>
<dbReference type="WBParaSite" id="Hba_02381">
    <property type="protein sequence ID" value="Hba_02381"/>
    <property type="gene ID" value="Hba_02381"/>
</dbReference>
<evidence type="ECO:0000313" key="1">
    <source>
        <dbReference type="Proteomes" id="UP000095283"/>
    </source>
</evidence>
<reference evidence="2" key="1">
    <citation type="submission" date="2016-11" db="UniProtKB">
        <authorList>
            <consortium name="WormBaseParasite"/>
        </authorList>
    </citation>
    <scope>IDENTIFICATION</scope>
</reference>